<organism evidence="20">
    <name type="scientific">Human herpesvirus 1</name>
    <name type="common">HHV-1</name>
    <name type="synonym">Human herpes simplex virus 1</name>
    <dbReference type="NCBI Taxonomy" id="10298"/>
    <lineage>
        <taxon>Viruses</taxon>
        <taxon>Duplodnaviria</taxon>
        <taxon>Heunggongvirae</taxon>
        <taxon>Peploviricota</taxon>
        <taxon>Herviviricetes</taxon>
        <taxon>Herpesvirales</taxon>
        <taxon>Orthoherpesviridae</taxon>
        <taxon>Alphaherpesvirinae</taxon>
        <taxon>Simplexvirus</taxon>
        <taxon>Simplexvirus humanalpha1</taxon>
    </lineage>
</organism>
<dbReference type="Gene3D" id="3.30.500.50">
    <property type="match status" value="1"/>
</dbReference>
<evidence type="ECO:0000256" key="5">
    <source>
        <dbReference type="ARBA" id="ARBA00022595"/>
    </source>
</evidence>
<evidence type="ECO:0000313" key="20">
    <source>
        <dbReference type="EMBL" id="ADM22421.1"/>
    </source>
</evidence>
<dbReference type="Pfam" id="PF17488">
    <property type="entry name" value="Herpes_glycoH_C"/>
    <property type="match status" value="1"/>
</dbReference>
<dbReference type="InterPro" id="IPR003493">
    <property type="entry name" value="Herpes_gH"/>
</dbReference>
<feature type="region of interest" description="Disordered" evidence="17">
    <location>
        <begin position="174"/>
        <end position="204"/>
    </location>
</feature>
<protein>
    <submittedName>
        <fullName evidence="20">Truncated envelope glycoprotein H</fullName>
    </submittedName>
</protein>
<keyword evidence="2" id="KW-1168">Fusion of virus membrane with host membrane</keyword>
<evidence type="ECO:0000256" key="11">
    <source>
        <dbReference type="ARBA" id="ARBA00022981"/>
    </source>
</evidence>
<evidence type="ECO:0000256" key="2">
    <source>
        <dbReference type="ARBA" id="ARBA00022506"/>
    </source>
</evidence>
<keyword evidence="9" id="KW-1043">Host membrane</keyword>
<keyword evidence="10 20" id="KW-0261">Viral envelope protein</keyword>
<dbReference type="Gene3D" id="3.10.360.40">
    <property type="match status" value="1"/>
</dbReference>
<gene>
    <name evidence="20" type="primary">UL22</name>
</gene>
<evidence type="ECO:0000256" key="15">
    <source>
        <dbReference type="ARBA" id="ARBA00023180"/>
    </source>
</evidence>
<keyword evidence="11" id="KW-0730">Sialic acid</keyword>
<organismHost>
    <name type="scientific">Homo sapiens</name>
    <name type="common">Human</name>
    <dbReference type="NCBI Taxonomy" id="9606"/>
</organismHost>
<evidence type="ECO:0000256" key="4">
    <source>
        <dbReference type="ARBA" id="ARBA00022521"/>
    </source>
</evidence>
<keyword evidence="16" id="KW-1160">Virus entry into host cell</keyword>
<evidence type="ECO:0000256" key="10">
    <source>
        <dbReference type="ARBA" id="ARBA00022879"/>
    </source>
</evidence>
<reference evidence="20" key="1">
    <citation type="journal article" date="2011" name="Ann. N. Y. Acad. Sci.">
        <title>Evolution of sexually transmitted and sexually transmissible human herpesviruses.</title>
        <authorList>
            <person name="Davison A.J."/>
        </authorList>
    </citation>
    <scope>NUCLEOTIDE SEQUENCE</scope>
    <source>
        <strain evidence="20">E07</strain>
    </source>
</reference>
<dbReference type="InterPro" id="IPR035305">
    <property type="entry name" value="Herpes_glycoH_C"/>
</dbReference>
<dbReference type="Pfam" id="PF02489">
    <property type="entry name" value="Herpes_glycop_H"/>
    <property type="match status" value="1"/>
</dbReference>
<name>F8RCE9_HHV1</name>
<evidence type="ECO:0000256" key="8">
    <source>
        <dbReference type="ARBA" id="ARBA00022844"/>
    </source>
</evidence>
<evidence type="ECO:0000256" key="3">
    <source>
        <dbReference type="ARBA" id="ARBA00022511"/>
    </source>
</evidence>
<dbReference type="HAMAP" id="MF_04033">
    <property type="entry name" value="HSV_GH"/>
    <property type="match status" value="1"/>
</dbReference>
<keyword evidence="13" id="KW-1039">Host endosome</keyword>
<evidence type="ECO:0000256" key="6">
    <source>
        <dbReference type="ARBA" id="ARBA00022692"/>
    </source>
</evidence>
<feature type="transmembrane region" description="Helical" evidence="18">
    <location>
        <begin position="800"/>
        <end position="824"/>
    </location>
</feature>
<feature type="domain" description="Herpesvirus glycoprotein H C-terminal" evidence="19">
    <location>
        <begin position="661"/>
        <end position="790"/>
    </location>
</feature>
<evidence type="ECO:0000256" key="7">
    <source>
        <dbReference type="ARBA" id="ARBA00022729"/>
    </source>
</evidence>
<evidence type="ECO:0000256" key="17">
    <source>
        <dbReference type="SAM" id="MobiDB-lite"/>
    </source>
</evidence>
<evidence type="ECO:0000256" key="1">
    <source>
        <dbReference type="ARBA" id="ARBA00004563"/>
    </source>
</evidence>
<keyword evidence="15" id="KW-0325">Glycoprotein</keyword>
<evidence type="ECO:0000256" key="9">
    <source>
        <dbReference type="ARBA" id="ARBA00022870"/>
    </source>
</evidence>
<accession>F8RCE9</accession>
<dbReference type="GO" id="GO:0019064">
    <property type="term" value="P:fusion of virus membrane with host plasma membrane"/>
    <property type="evidence" value="ECO:0007669"/>
    <property type="project" value="UniProtKB-KW"/>
</dbReference>
<dbReference type="Gene3D" id="1.20.58.1340">
    <property type="match status" value="1"/>
</dbReference>
<keyword evidence="7" id="KW-0732">Signal</keyword>
<evidence type="ECO:0000259" key="19">
    <source>
        <dbReference type="Pfam" id="PF17488"/>
    </source>
</evidence>
<keyword evidence="6 18" id="KW-0812">Transmembrane</keyword>
<sequence length="852" mass="91870">MGNGLWFVGVIILGVAWGQVHDWTEQTDPWFLDGLGMDRMYWRDTNTGRLWLPNTPDPQKPPRGFLAPPDELNLTTASLPLLRWYEERFCFVLVTTAEFPRDPGQLLYIPKTYLLGRPTNASLSAPTTVEPTAQPPPSVAPLKGLLHNPAASVLLRSRAWVTFSAVPDPEALTFPRGDNVATASHPSGPRDTPPPRPPVGARRHPTTELDITHLHNASTTWLATRGLLRSPGRYVYFSPSASTWPVGIWTTGELVLGCDAALVRARYGREFMGLVISMHDSPPAEVMVVPAGQTLDRVGDPADENPPGALPGPPGGPRYRVFVLGSLTRADNGSALDALRRVGGYPEEGTNYAQFLSRAYAEFFSGDAGAEQGPRPPLFWRLTGLLATSGFAFVNAAHANGAVCLSDLLGFLAHSRALAGLAARGAAGCAADSVFFNVSVLDPTARLQLEARLQHLVAEILEREQSLALHALGYQLAFVLDSPSAYDAVAPSAAHLIDALYAEFLGGRVLTTPVVHRALFYASAVLRQPFLAGVPSAVQRERARRSLLIASALCTSDVAAATNADLRTALARADHQKTLFWLPDHFSPCAASLRFDLDESVFILDALAQATRSETPVEVLAQQTHGLASTLTRWAHYNALIRAFVPEASHRCGGQSANVEPRILVPITHNASYVVTHSPLPRGIGYKLTGVDVRRPLFLTYLTATCEGSTRDIESKRLVRTQNQRDLGLVGAVFMRYTPAGEVMSVLLVDTDNTQQQIAAGPTEGAPSVFSSDVPSTALLLFPNGTVIHLLAFDTQPVAAIAPGFLAASALGVVMITAALAGILKVLRTSVPFFLETRIKGAWLRPFLRPTE</sequence>
<dbReference type="GO" id="GO:0055036">
    <property type="term" value="C:virion membrane"/>
    <property type="evidence" value="ECO:0007669"/>
    <property type="project" value="UniProtKB-SubCell"/>
</dbReference>
<reference evidence="20" key="2">
    <citation type="submission" date="2013-10" db="EMBL/GenBank/DDBJ databases">
        <authorList>
            <person name="Davison A.J."/>
        </authorList>
    </citation>
    <scope>NUCLEOTIDE SEQUENCE</scope>
    <source>
        <strain evidence="20">E07</strain>
    </source>
</reference>
<evidence type="ECO:0000256" key="14">
    <source>
        <dbReference type="ARBA" id="ARBA00023136"/>
    </source>
</evidence>
<keyword evidence="5" id="KW-1162">Viral penetration into host cytoplasm</keyword>
<evidence type="ECO:0000256" key="18">
    <source>
        <dbReference type="SAM" id="Phobius"/>
    </source>
</evidence>
<keyword evidence="3" id="KW-1032">Host cell membrane</keyword>
<dbReference type="GO" id="GO:0046718">
    <property type="term" value="P:symbiont entry into host cell"/>
    <property type="evidence" value="ECO:0007669"/>
    <property type="project" value="UniProtKB-KW"/>
</dbReference>
<dbReference type="GO" id="GO:0019031">
    <property type="term" value="C:viral envelope"/>
    <property type="evidence" value="ECO:0007669"/>
    <property type="project" value="UniProtKB-KW"/>
</dbReference>
<keyword evidence="4" id="KW-1169">Fusion of virus membrane with host cell membrane</keyword>
<keyword evidence="8" id="KW-0946">Virion</keyword>
<evidence type="ECO:0000256" key="16">
    <source>
        <dbReference type="ARBA" id="ARBA00023296"/>
    </source>
</evidence>
<keyword evidence="14 18" id="KW-0472">Membrane</keyword>
<keyword evidence="12 18" id="KW-1133">Transmembrane helix</keyword>
<dbReference type="Gene3D" id="2.60.40.3190">
    <property type="entry name" value="Herpesvirus glycoprotein H, C-terminal domain"/>
    <property type="match status" value="1"/>
</dbReference>
<dbReference type="InterPro" id="IPR038172">
    <property type="entry name" value="Herpes_glycoH_C_sf"/>
</dbReference>
<comment type="subcellular location">
    <subcellularLocation>
        <location evidence="1">Virion membrane</location>
        <topology evidence="1">Single-pass type I membrane protein</topology>
    </subcellularLocation>
</comment>
<evidence type="ECO:0000256" key="13">
    <source>
        <dbReference type="ARBA" id="ARBA00023046"/>
    </source>
</evidence>
<proteinExistence type="inferred from homology"/>
<evidence type="ECO:0000256" key="12">
    <source>
        <dbReference type="ARBA" id="ARBA00022989"/>
    </source>
</evidence>
<dbReference type="EMBL" id="HM585497">
    <property type="protein sequence ID" value="ADM22421.1"/>
    <property type="molecule type" value="Genomic_DNA"/>
</dbReference>